<evidence type="ECO:0000256" key="1">
    <source>
        <dbReference type="ARBA" id="ARBA00022737"/>
    </source>
</evidence>
<keyword evidence="4" id="KW-1185">Reference proteome</keyword>
<dbReference type="PANTHER" id="PTHR10039:SF15">
    <property type="entry name" value="NACHT DOMAIN-CONTAINING PROTEIN"/>
    <property type="match status" value="1"/>
</dbReference>
<protein>
    <submittedName>
        <fullName evidence="3">AAA-16 domain-containing protein</fullName>
    </submittedName>
</protein>
<dbReference type="Pfam" id="PF24883">
    <property type="entry name" value="NPHP3_N"/>
    <property type="match status" value="1"/>
</dbReference>
<dbReference type="Proteomes" id="UP000623467">
    <property type="component" value="Unassembled WGS sequence"/>
</dbReference>
<gene>
    <name evidence="3" type="ORF">MSAN_00892900</name>
</gene>
<evidence type="ECO:0000313" key="4">
    <source>
        <dbReference type="Proteomes" id="UP000623467"/>
    </source>
</evidence>
<proteinExistence type="predicted"/>
<keyword evidence="1" id="KW-0677">Repeat</keyword>
<evidence type="ECO:0000313" key="3">
    <source>
        <dbReference type="EMBL" id="KAF7366364.1"/>
    </source>
</evidence>
<evidence type="ECO:0000259" key="2">
    <source>
        <dbReference type="PROSITE" id="PS50837"/>
    </source>
</evidence>
<dbReference type="PANTHER" id="PTHR10039">
    <property type="entry name" value="AMELOGENIN"/>
    <property type="match status" value="1"/>
</dbReference>
<dbReference type="InterPro" id="IPR056884">
    <property type="entry name" value="NPHP3-like_N"/>
</dbReference>
<dbReference type="OrthoDB" id="3039175at2759"/>
<dbReference type="Gene3D" id="3.40.50.300">
    <property type="entry name" value="P-loop containing nucleotide triphosphate hydrolases"/>
    <property type="match status" value="1"/>
</dbReference>
<dbReference type="PROSITE" id="PS50837">
    <property type="entry name" value="NACHT"/>
    <property type="match status" value="1"/>
</dbReference>
<dbReference type="SUPFAM" id="SSF52540">
    <property type="entry name" value="P-loop containing nucleoside triphosphate hydrolases"/>
    <property type="match status" value="1"/>
</dbReference>
<organism evidence="3 4">
    <name type="scientific">Mycena sanguinolenta</name>
    <dbReference type="NCBI Taxonomy" id="230812"/>
    <lineage>
        <taxon>Eukaryota</taxon>
        <taxon>Fungi</taxon>
        <taxon>Dikarya</taxon>
        <taxon>Basidiomycota</taxon>
        <taxon>Agaricomycotina</taxon>
        <taxon>Agaricomycetes</taxon>
        <taxon>Agaricomycetidae</taxon>
        <taxon>Agaricales</taxon>
        <taxon>Marasmiineae</taxon>
        <taxon>Mycenaceae</taxon>
        <taxon>Mycena</taxon>
    </lineage>
</organism>
<accession>A0A8H6YX89</accession>
<name>A0A8H6YX89_9AGAR</name>
<dbReference type="AlphaFoldDB" id="A0A8H6YX89"/>
<comment type="caution">
    <text evidence="3">The sequence shown here is derived from an EMBL/GenBank/DDBJ whole genome shotgun (WGS) entry which is preliminary data.</text>
</comment>
<feature type="domain" description="NACHT" evidence="2">
    <location>
        <begin position="162"/>
        <end position="305"/>
    </location>
</feature>
<dbReference type="EMBL" id="JACAZH010000006">
    <property type="protein sequence ID" value="KAF7366364.1"/>
    <property type="molecule type" value="Genomic_DNA"/>
</dbReference>
<dbReference type="InterPro" id="IPR027417">
    <property type="entry name" value="P-loop_NTPase"/>
</dbReference>
<sequence length="829" mass="93897">MPRFNHGMQDHTRGLKTCSRPLQEAAFDQWEMVNEDASVRRYSLDSSSANWGIPLIPYPLFYRLPRTPYFSQDDGSRGNRSQWIPISFAAPTNIYLSTFFAAQGLGVKRIQSRRDIGLDILRRTYSLDAPSDSPLSCHPGTRVQALEILTAWAAEITSAAGSILWLKGPAGVGKSAILGTLTHRLRAVGRLGASFIFRRQHSPQENADALFCTLAYQLAINIPHLRTAISRAVTTNPGIVGDTMEAQLQKLILRPCRDVMLPHPLILVIDGLDEFTYEAQREILTLLRDAAQAQPSSFRVIVASRLEHHIGTILAEPSFGGLCRSFDVERSATDIQLYLWTELARVRTGPISWLSPQVLDALVEASSGCFLYASTLVKFLVDQNFSPTKRLESIQSFPFSHLEPSLDKLYAHILAAVPLTLRESLLAFLHVLTTEDFSGLPLYHIGQLLRVPTRRLRRIIGYLDSVLHVPASESGITMYHASFMEFLADPARSGAFCVSGEEQSKYLACCILESLAYAHQNPRVNRVGSISWKHLNAMVDYATSRYPSSDFLPLVKRINPDFFFGSLSTFEQAGGKILTWLNKMHPRPVEEISVWEDYAYMAFFHSTANDFDFDEEPDTMIDPELELRHQILLRYPELIRLLRFSMVVPAFTPLFQFRMLLGISWGDLRGVVCALRPIFGRNDAALTRLWMCLQAPEFARGIYPWPSVFRDLAIQSLRIMNAVHSAALPPETMGYWLEWGRYVRSAPPCPELLRKLSSFGLHDDSEYGIATENEIYDVIRWFESIPDVPQDEKLRWAGYLLEGTEVEQRYAYEGRWASWIGLKWYDVSV</sequence>
<dbReference type="InterPro" id="IPR007111">
    <property type="entry name" value="NACHT_NTPase"/>
</dbReference>
<reference evidence="3" key="1">
    <citation type="submission" date="2020-05" db="EMBL/GenBank/DDBJ databases">
        <title>Mycena genomes resolve the evolution of fungal bioluminescence.</title>
        <authorList>
            <person name="Tsai I.J."/>
        </authorList>
    </citation>
    <scope>NUCLEOTIDE SEQUENCE</scope>
    <source>
        <strain evidence="3">160909Yilan</strain>
    </source>
</reference>